<feature type="chain" id="PRO_5020447305" evidence="1">
    <location>
        <begin position="21"/>
        <end position="187"/>
    </location>
</feature>
<accession>A0A4R5CBG3</accession>
<dbReference type="SUPFAM" id="SSF56925">
    <property type="entry name" value="OMPA-like"/>
    <property type="match status" value="1"/>
</dbReference>
<protein>
    <submittedName>
        <fullName evidence="3">PorT family protein</fullName>
    </submittedName>
</protein>
<reference evidence="3 4" key="1">
    <citation type="submission" date="2019-03" db="EMBL/GenBank/DDBJ databases">
        <title>Flavobacterium AR-3-4 sp. nov. isolated from arctic soil.</title>
        <authorList>
            <person name="Chaudhary D.K."/>
        </authorList>
    </citation>
    <scope>NUCLEOTIDE SEQUENCE [LARGE SCALE GENOMIC DNA]</scope>
    <source>
        <strain evidence="3 4">AR-3-4</strain>
    </source>
</reference>
<feature type="domain" description="Outer membrane protein beta-barrel" evidence="2">
    <location>
        <begin position="19"/>
        <end position="168"/>
    </location>
</feature>
<feature type="signal peptide" evidence="1">
    <location>
        <begin position="1"/>
        <end position="20"/>
    </location>
</feature>
<evidence type="ECO:0000259" key="2">
    <source>
        <dbReference type="Pfam" id="PF13568"/>
    </source>
</evidence>
<dbReference type="Pfam" id="PF13568">
    <property type="entry name" value="OMP_b-brl_2"/>
    <property type="match status" value="1"/>
</dbReference>
<keyword evidence="4" id="KW-1185">Reference proteome</keyword>
<dbReference type="EMBL" id="SMFK01000016">
    <property type="protein sequence ID" value="TDD94444.1"/>
    <property type="molecule type" value="Genomic_DNA"/>
</dbReference>
<keyword evidence="1" id="KW-0732">Signal</keyword>
<sequence length="187" mass="20387">MKNSNFALILLTLISFSIQAQSLRFGLKGGLNYANQTGSDITINSTNYNTDAITSYHVGLVAEIKLLDKFGIQPELLYSTKGATYKNAVEEFKNELGYISIPVLLKLGLSKSLSLELGPQASFLLSERNKFDYKNAETFEFSAVGGLGLNLTKNIFIQARYGLGLTNASKDAEIKNSVVQISAGLLF</sequence>
<dbReference type="OrthoDB" id="947434at2"/>
<dbReference type="AlphaFoldDB" id="A0A4R5CBG3"/>
<evidence type="ECO:0000256" key="1">
    <source>
        <dbReference type="SAM" id="SignalP"/>
    </source>
</evidence>
<dbReference type="Proteomes" id="UP000295479">
    <property type="component" value="Unassembled WGS sequence"/>
</dbReference>
<name>A0A4R5CBG3_9FLAO</name>
<evidence type="ECO:0000313" key="3">
    <source>
        <dbReference type="EMBL" id="TDD94444.1"/>
    </source>
</evidence>
<evidence type="ECO:0000313" key="4">
    <source>
        <dbReference type="Proteomes" id="UP000295479"/>
    </source>
</evidence>
<comment type="caution">
    <text evidence="3">The sequence shown here is derived from an EMBL/GenBank/DDBJ whole genome shotgun (WGS) entry which is preliminary data.</text>
</comment>
<dbReference type="InterPro" id="IPR011250">
    <property type="entry name" value="OMP/PagP_B-barrel"/>
</dbReference>
<organism evidence="3 4">
    <name type="scientific">Flavobacterium cellulosilyticum</name>
    <dbReference type="NCBI Taxonomy" id="2541731"/>
    <lineage>
        <taxon>Bacteria</taxon>
        <taxon>Pseudomonadati</taxon>
        <taxon>Bacteroidota</taxon>
        <taxon>Flavobacteriia</taxon>
        <taxon>Flavobacteriales</taxon>
        <taxon>Flavobacteriaceae</taxon>
        <taxon>Flavobacterium</taxon>
    </lineage>
</organism>
<dbReference type="RefSeq" id="WP_132008837.1">
    <property type="nucleotide sequence ID" value="NZ_SMFK01000016.1"/>
</dbReference>
<proteinExistence type="predicted"/>
<dbReference type="InterPro" id="IPR025665">
    <property type="entry name" value="Beta-barrel_OMP_2"/>
</dbReference>
<gene>
    <name evidence="3" type="ORF">E0F76_16750</name>
</gene>